<evidence type="ECO:0000313" key="6">
    <source>
        <dbReference type="Proteomes" id="UP001431783"/>
    </source>
</evidence>
<comment type="caution">
    <text evidence="5">The sequence shown here is derived from an EMBL/GenBank/DDBJ whole genome shotgun (WGS) entry which is preliminary data.</text>
</comment>
<dbReference type="InterPro" id="IPR001283">
    <property type="entry name" value="CRISP-related"/>
</dbReference>
<reference evidence="5 6" key="1">
    <citation type="submission" date="2023-03" db="EMBL/GenBank/DDBJ databases">
        <title>Genome insight into feeding habits of ladybird beetles.</title>
        <authorList>
            <person name="Li H.-S."/>
            <person name="Huang Y.-H."/>
            <person name="Pang H."/>
        </authorList>
    </citation>
    <scope>NUCLEOTIDE SEQUENCE [LARGE SCALE GENOMIC DNA]</scope>
    <source>
        <strain evidence="5">SYSU_2023b</strain>
        <tissue evidence="5">Whole body</tissue>
    </source>
</reference>
<accession>A0AAW1V0B3</accession>
<dbReference type="InterPro" id="IPR002413">
    <property type="entry name" value="V5_allergen-like"/>
</dbReference>
<dbReference type="Proteomes" id="UP001431783">
    <property type="component" value="Unassembled WGS sequence"/>
</dbReference>
<dbReference type="PROSITE" id="PS01009">
    <property type="entry name" value="CRISP_1"/>
    <property type="match status" value="1"/>
</dbReference>
<sequence length="292" mass="33222">MKAFIVLTTAVFIVLVNCKIDRYCDLSCDYVTENVSHTVCDRENVSCGPSEKCGPNFEILHLDDSTRQYVVNLHNYFRNKVAIGNESRNDQPSAANMMIMNYNHELENIAQCWANACNGNPLIHDHCRRTEEYEHVGQNLGVINSSVSDFDLKKTMKKLVTLWYDEVEIFKNEWINETDDRGPEFIVGHYTQMVWADTYEIGCAASYYTSNSSNKTWHHLLLVCNYGPGGNYLGLPVYEVGEPCSNCPWNLQSNKKYEGLCGQSKYSPTGNTTVDLETMQLELTENNSLDDV</sequence>
<dbReference type="AlphaFoldDB" id="A0AAW1V0B3"/>
<feature type="domain" description="SCP" evidence="4">
    <location>
        <begin position="65"/>
        <end position="234"/>
    </location>
</feature>
<dbReference type="PANTHER" id="PTHR10334">
    <property type="entry name" value="CYSTEINE-RICH SECRETORY PROTEIN-RELATED"/>
    <property type="match status" value="1"/>
</dbReference>
<dbReference type="Pfam" id="PF00188">
    <property type="entry name" value="CAP"/>
    <property type="match status" value="1"/>
</dbReference>
<comment type="subcellular location">
    <subcellularLocation>
        <location evidence="1">Secreted</location>
    </subcellularLocation>
</comment>
<dbReference type="GO" id="GO:0005576">
    <property type="term" value="C:extracellular region"/>
    <property type="evidence" value="ECO:0007669"/>
    <property type="project" value="UniProtKB-SubCell"/>
</dbReference>
<dbReference type="PRINTS" id="PR00837">
    <property type="entry name" value="V5TPXLIKE"/>
</dbReference>
<dbReference type="CDD" id="cd05380">
    <property type="entry name" value="CAP_euk"/>
    <property type="match status" value="1"/>
</dbReference>
<dbReference type="PROSITE" id="PS01010">
    <property type="entry name" value="CRISP_2"/>
    <property type="match status" value="1"/>
</dbReference>
<evidence type="ECO:0000259" key="4">
    <source>
        <dbReference type="SMART" id="SM00198"/>
    </source>
</evidence>
<dbReference type="InterPro" id="IPR014044">
    <property type="entry name" value="CAP_dom"/>
</dbReference>
<name>A0AAW1V0B3_9CUCU</name>
<feature type="signal peptide" evidence="3">
    <location>
        <begin position="1"/>
        <end position="18"/>
    </location>
</feature>
<dbReference type="SMART" id="SM00198">
    <property type="entry name" value="SCP"/>
    <property type="match status" value="1"/>
</dbReference>
<dbReference type="EMBL" id="JARQZJ010000096">
    <property type="protein sequence ID" value="KAK9885556.1"/>
    <property type="molecule type" value="Genomic_DNA"/>
</dbReference>
<feature type="chain" id="PRO_5043430263" description="SCP domain-containing protein" evidence="3">
    <location>
        <begin position="19"/>
        <end position="292"/>
    </location>
</feature>
<proteinExistence type="predicted"/>
<evidence type="ECO:0000256" key="1">
    <source>
        <dbReference type="ARBA" id="ARBA00004613"/>
    </source>
</evidence>
<evidence type="ECO:0000256" key="3">
    <source>
        <dbReference type="SAM" id="SignalP"/>
    </source>
</evidence>
<organism evidence="5 6">
    <name type="scientific">Henosepilachna vigintioctopunctata</name>
    <dbReference type="NCBI Taxonomy" id="420089"/>
    <lineage>
        <taxon>Eukaryota</taxon>
        <taxon>Metazoa</taxon>
        <taxon>Ecdysozoa</taxon>
        <taxon>Arthropoda</taxon>
        <taxon>Hexapoda</taxon>
        <taxon>Insecta</taxon>
        <taxon>Pterygota</taxon>
        <taxon>Neoptera</taxon>
        <taxon>Endopterygota</taxon>
        <taxon>Coleoptera</taxon>
        <taxon>Polyphaga</taxon>
        <taxon>Cucujiformia</taxon>
        <taxon>Coccinelloidea</taxon>
        <taxon>Coccinellidae</taxon>
        <taxon>Epilachninae</taxon>
        <taxon>Epilachnini</taxon>
        <taxon>Henosepilachna</taxon>
    </lineage>
</organism>
<dbReference type="SUPFAM" id="SSF55797">
    <property type="entry name" value="PR-1-like"/>
    <property type="match status" value="1"/>
</dbReference>
<dbReference type="PRINTS" id="PR00838">
    <property type="entry name" value="V5ALLERGEN"/>
</dbReference>
<evidence type="ECO:0000313" key="5">
    <source>
        <dbReference type="EMBL" id="KAK9885556.1"/>
    </source>
</evidence>
<gene>
    <name evidence="5" type="ORF">WA026_012306</name>
</gene>
<evidence type="ECO:0000256" key="2">
    <source>
        <dbReference type="ARBA" id="ARBA00022525"/>
    </source>
</evidence>
<dbReference type="Gene3D" id="3.40.33.10">
    <property type="entry name" value="CAP"/>
    <property type="match status" value="1"/>
</dbReference>
<protein>
    <recommendedName>
        <fullName evidence="4">SCP domain-containing protein</fullName>
    </recommendedName>
</protein>
<dbReference type="InterPro" id="IPR018244">
    <property type="entry name" value="Allrgn_V5/Tpx1_CS"/>
</dbReference>
<keyword evidence="3" id="KW-0732">Signal</keyword>
<keyword evidence="6" id="KW-1185">Reference proteome</keyword>
<keyword evidence="2" id="KW-0964">Secreted</keyword>
<dbReference type="InterPro" id="IPR035940">
    <property type="entry name" value="CAP_sf"/>
</dbReference>